<dbReference type="InterPro" id="IPR014748">
    <property type="entry name" value="Enoyl-CoA_hydra_C"/>
</dbReference>
<evidence type="ECO:0000256" key="6">
    <source>
        <dbReference type="RuleBase" id="RU003707"/>
    </source>
</evidence>
<dbReference type="EMBL" id="QFPP01000111">
    <property type="protein sequence ID" value="PZQ74852.1"/>
    <property type="molecule type" value="Genomic_DNA"/>
</dbReference>
<keyword evidence="5" id="KW-0413">Isomerase</keyword>
<dbReference type="Proteomes" id="UP000249135">
    <property type="component" value="Unassembled WGS sequence"/>
</dbReference>
<dbReference type="UniPathway" id="UPA00659"/>
<name>A0A2W5QBV6_VARPD</name>
<dbReference type="Gene3D" id="3.90.226.10">
    <property type="entry name" value="2-enoyl-CoA Hydratase, Chain A, domain 1"/>
    <property type="match status" value="1"/>
</dbReference>
<organism evidence="7 8">
    <name type="scientific">Variovorax paradoxus</name>
    <dbReference type="NCBI Taxonomy" id="34073"/>
    <lineage>
        <taxon>Bacteria</taxon>
        <taxon>Pseudomonadati</taxon>
        <taxon>Pseudomonadota</taxon>
        <taxon>Betaproteobacteria</taxon>
        <taxon>Burkholderiales</taxon>
        <taxon>Comamonadaceae</taxon>
        <taxon>Variovorax</taxon>
    </lineage>
</organism>
<evidence type="ECO:0000256" key="4">
    <source>
        <dbReference type="ARBA" id="ARBA00023098"/>
    </source>
</evidence>
<dbReference type="InterPro" id="IPR001753">
    <property type="entry name" value="Enoyl-CoA_hydra/iso"/>
</dbReference>
<evidence type="ECO:0000256" key="1">
    <source>
        <dbReference type="ARBA" id="ARBA00005005"/>
    </source>
</evidence>
<evidence type="ECO:0000256" key="5">
    <source>
        <dbReference type="ARBA" id="ARBA00023235"/>
    </source>
</evidence>
<evidence type="ECO:0000256" key="3">
    <source>
        <dbReference type="ARBA" id="ARBA00022832"/>
    </source>
</evidence>
<comment type="similarity">
    <text evidence="2 6">Belongs to the enoyl-CoA hydratase/isomerase family.</text>
</comment>
<dbReference type="InterPro" id="IPR029045">
    <property type="entry name" value="ClpP/crotonase-like_dom_sf"/>
</dbReference>
<dbReference type="AlphaFoldDB" id="A0A2W5QBV6"/>
<dbReference type="NCBIfam" id="NF005699">
    <property type="entry name" value="PRK07509.1"/>
    <property type="match status" value="1"/>
</dbReference>
<gene>
    <name evidence="7" type="ORF">DI563_11205</name>
</gene>
<dbReference type="GO" id="GO:0016853">
    <property type="term" value="F:isomerase activity"/>
    <property type="evidence" value="ECO:0007669"/>
    <property type="project" value="UniProtKB-KW"/>
</dbReference>
<dbReference type="PANTHER" id="PTHR43149">
    <property type="entry name" value="ENOYL-COA HYDRATASE"/>
    <property type="match status" value="1"/>
</dbReference>
<dbReference type="GO" id="GO:0006635">
    <property type="term" value="P:fatty acid beta-oxidation"/>
    <property type="evidence" value="ECO:0007669"/>
    <property type="project" value="UniProtKB-UniPathway"/>
</dbReference>
<dbReference type="InterPro" id="IPR018376">
    <property type="entry name" value="Enoyl-CoA_hyd/isom_CS"/>
</dbReference>
<sequence>MSEQRIEWIRHDDGVVELHLNRPDKMNALDPAMFDALVAAGERLREDRAVRAVVITGRGKAFCAGLDMASFSRMGDEAAGAGVLGQGGRTDLIERTHGISNAAQYVAIAWREVPVPVIAAVHGVAFGGGLQVALGADLRLVTADTRMSVMEIKWGLVPDMGGTPLLRALVRDDVARELTYTGRIVAGEEAVALGLATRVVADPLAEAQRLAHEIAARSPDAIRGGKRLLNAMANPSVSDAELLLAESKEQQALIGSPNQTEAVRANMEKRLPRFADPA</sequence>
<dbReference type="PANTHER" id="PTHR43149:SF1">
    <property type="entry name" value="DELTA(3,5)-DELTA(2,4)-DIENOYL-COA ISOMERASE, MITOCHONDRIAL"/>
    <property type="match status" value="1"/>
</dbReference>
<proteinExistence type="inferred from homology"/>
<dbReference type="SUPFAM" id="SSF52096">
    <property type="entry name" value="ClpP/crotonase"/>
    <property type="match status" value="1"/>
</dbReference>
<keyword evidence="3" id="KW-0276">Fatty acid metabolism</keyword>
<comment type="pathway">
    <text evidence="1">Lipid metabolism; fatty acid beta-oxidation.</text>
</comment>
<reference evidence="7 8" key="1">
    <citation type="submission" date="2017-08" db="EMBL/GenBank/DDBJ databases">
        <title>Infants hospitalized years apart are colonized by the same room-sourced microbial strains.</title>
        <authorList>
            <person name="Brooks B."/>
            <person name="Olm M.R."/>
            <person name="Firek B.A."/>
            <person name="Baker R."/>
            <person name="Thomas B.C."/>
            <person name="Morowitz M.J."/>
            <person name="Banfield J.F."/>
        </authorList>
    </citation>
    <scope>NUCLEOTIDE SEQUENCE [LARGE SCALE GENOMIC DNA]</scope>
    <source>
        <strain evidence="7">S2_005_003_R2_41</strain>
    </source>
</reference>
<protein>
    <submittedName>
        <fullName evidence="7">Crotonase/enoyl-CoA hydratase family protein</fullName>
    </submittedName>
</protein>
<evidence type="ECO:0000313" key="7">
    <source>
        <dbReference type="EMBL" id="PZQ74852.1"/>
    </source>
</evidence>
<dbReference type="CDD" id="cd06558">
    <property type="entry name" value="crotonase-like"/>
    <property type="match status" value="1"/>
</dbReference>
<dbReference type="InterPro" id="IPR045002">
    <property type="entry name" value="Ech1-like"/>
</dbReference>
<accession>A0A2W5QBV6</accession>
<evidence type="ECO:0000313" key="8">
    <source>
        <dbReference type="Proteomes" id="UP000249135"/>
    </source>
</evidence>
<evidence type="ECO:0000256" key="2">
    <source>
        <dbReference type="ARBA" id="ARBA00005254"/>
    </source>
</evidence>
<dbReference type="Pfam" id="PF00378">
    <property type="entry name" value="ECH_1"/>
    <property type="match status" value="1"/>
</dbReference>
<comment type="caution">
    <text evidence="7">The sequence shown here is derived from an EMBL/GenBank/DDBJ whole genome shotgun (WGS) entry which is preliminary data.</text>
</comment>
<dbReference type="PROSITE" id="PS00166">
    <property type="entry name" value="ENOYL_COA_HYDRATASE"/>
    <property type="match status" value="1"/>
</dbReference>
<dbReference type="Gene3D" id="1.10.12.10">
    <property type="entry name" value="Lyase 2-enoyl-coa Hydratase, Chain A, domain 2"/>
    <property type="match status" value="1"/>
</dbReference>
<keyword evidence="4" id="KW-0443">Lipid metabolism</keyword>